<evidence type="ECO:0000259" key="4">
    <source>
        <dbReference type="PROSITE" id="PS50240"/>
    </source>
</evidence>
<dbReference type="STRING" id="10195.A0A3M7RBI5"/>
<protein>
    <submittedName>
        <fullName evidence="5">Serine ase stubble</fullName>
    </submittedName>
</protein>
<dbReference type="PRINTS" id="PR00722">
    <property type="entry name" value="CHYMOTRYPSIN"/>
</dbReference>
<gene>
    <name evidence="5" type="ORF">BpHYR1_007304</name>
</gene>
<reference evidence="5 6" key="1">
    <citation type="journal article" date="2018" name="Sci. Rep.">
        <title>Genomic signatures of local adaptation to the degree of environmental predictability in rotifers.</title>
        <authorList>
            <person name="Franch-Gras L."/>
            <person name="Hahn C."/>
            <person name="Garcia-Roger E.M."/>
            <person name="Carmona M.J."/>
            <person name="Serra M."/>
            <person name="Gomez A."/>
        </authorList>
    </citation>
    <scope>NUCLEOTIDE SEQUENCE [LARGE SCALE GENOMIC DNA]</scope>
    <source>
        <strain evidence="5">HYR1</strain>
    </source>
</reference>
<dbReference type="GO" id="GO:0004252">
    <property type="term" value="F:serine-type endopeptidase activity"/>
    <property type="evidence" value="ECO:0007669"/>
    <property type="project" value="InterPro"/>
</dbReference>
<comment type="caution">
    <text evidence="5">The sequence shown here is derived from an EMBL/GenBank/DDBJ whole genome shotgun (WGS) entry which is preliminary data.</text>
</comment>
<dbReference type="OrthoDB" id="10012881at2759"/>
<dbReference type="InterPro" id="IPR033116">
    <property type="entry name" value="TRYPSIN_SER"/>
</dbReference>
<accession>A0A3M7RBI5</accession>
<dbReference type="Pfam" id="PF00089">
    <property type="entry name" value="Trypsin"/>
    <property type="match status" value="2"/>
</dbReference>
<dbReference type="AlphaFoldDB" id="A0A3M7RBI5"/>
<dbReference type="CDD" id="cd00190">
    <property type="entry name" value="Tryp_SPc"/>
    <property type="match status" value="1"/>
</dbReference>
<comment type="similarity">
    <text evidence="2">Belongs to the peptidase S1 family. CLIP subfamily.</text>
</comment>
<dbReference type="PROSITE" id="PS00135">
    <property type="entry name" value="TRYPSIN_SER"/>
    <property type="match status" value="1"/>
</dbReference>
<evidence type="ECO:0000313" key="6">
    <source>
        <dbReference type="Proteomes" id="UP000276133"/>
    </source>
</evidence>
<dbReference type="FunFam" id="2.40.10.10:FF:000002">
    <property type="entry name" value="Transmembrane protease serine"/>
    <property type="match status" value="1"/>
</dbReference>
<dbReference type="PANTHER" id="PTHR24252">
    <property type="entry name" value="ACROSIN-RELATED"/>
    <property type="match status" value="1"/>
</dbReference>
<organism evidence="5 6">
    <name type="scientific">Brachionus plicatilis</name>
    <name type="common">Marine rotifer</name>
    <name type="synonym">Brachionus muelleri</name>
    <dbReference type="NCBI Taxonomy" id="10195"/>
    <lineage>
        <taxon>Eukaryota</taxon>
        <taxon>Metazoa</taxon>
        <taxon>Spiralia</taxon>
        <taxon>Gnathifera</taxon>
        <taxon>Rotifera</taxon>
        <taxon>Eurotatoria</taxon>
        <taxon>Monogononta</taxon>
        <taxon>Pseudotrocha</taxon>
        <taxon>Ploima</taxon>
        <taxon>Brachionidae</taxon>
        <taxon>Brachionus</taxon>
    </lineage>
</organism>
<dbReference type="InterPro" id="IPR018114">
    <property type="entry name" value="TRYPSIN_HIS"/>
</dbReference>
<evidence type="ECO:0000256" key="2">
    <source>
        <dbReference type="ARBA" id="ARBA00024195"/>
    </source>
</evidence>
<keyword evidence="6" id="KW-1185">Reference proteome</keyword>
<dbReference type="InterPro" id="IPR001314">
    <property type="entry name" value="Peptidase_S1A"/>
</dbReference>
<keyword evidence="3" id="KW-0645">Protease</keyword>
<keyword evidence="3" id="KW-0378">Hydrolase</keyword>
<keyword evidence="1" id="KW-1015">Disulfide bond</keyword>
<sequence>MSYFQNIVVQLLFVDVNSLANLQRISKLNHSRPFLKFANQKTYTPMNSDIINPTECGRRIDEIKSRDLNKIVGGQVADPEDWGWQTALEHNGIFFCGGSLINSQWVLTAAHCFSSVGIQNPSRFVLRFGSHDRENPESYSTTRNVNKIIIHPNYNNINLDNDIALMNLSVKSIIQIDVFFIQTYCLKKTHNKFLTLRIKVIKNFLFVYWNIFVQFVFEIHKTSNCIPDQSQIFAGESSWATGWGSQVFSGYPTRYLLEVELPILSDSRCKEKYPRVNTQIALCAGEEGQNKDTCQGDSGGPLVVKYNNKWFLAGITSWGDGCGDGGVYARTSYYTNWILENIGSGQFSDTTKKLKRSFRYWTIDTCTTLFCAYIRHHLEYTAALTLIQMFKLTKSINKVSLVNPSVPESSLSQPEPAGGIRGHARRLYDQASTKCLERANTFTNRIVNEWNALPVTVTDAHSVNMFKNRYDAFRSSQQS</sequence>
<evidence type="ECO:0000256" key="3">
    <source>
        <dbReference type="RuleBase" id="RU363034"/>
    </source>
</evidence>
<dbReference type="Gene3D" id="2.40.10.10">
    <property type="entry name" value="Trypsin-like serine proteases"/>
    <property type="match status" value="2"/>
</dbReference>
<proteinExistence type="inferred from homology"/>
<dbReference type="SUPFAM" id="SSF50494">
    <property type="entry name" value="Trypsin-like serine proteases"/>
    <property type="match status" value="1"/>
</dbReference>
<feature type="domain" description="Peptidase S1" evidence="4">
    <location>
        <begin position="71"/>
        <end position="343"/>
    </location>
</feature>
<dbReference type="PROSITE" id="PS00134">
    <property type="entry name" value="TRYPSIN_HIS"/>
    <property type="match status" value="1"/>
</dbReference>
<dbReference type="PANTHER" id="PTHR24252:SF7">
    <property type="entry name" value="HYALIN"/>
    <property type="match status" value="1"/>
</dbReference>
<name>A0A3M7RBI5_BRAPC</name>
<dbReference type="GO" id="GO:0006508">
    <property type="term" value="P:proteolysis"/>
    <property type="evidence" value="ECO:0007669"/>
    <property type="project" value="UniProtKB-KW"/>
</dbReference>
<dbReference type="EMBL" id="REGN01003776">
    <property type="protein sequence ID" value="RNA20811.1"/>
    <property type="molecule type" value="Genomic_DNA"/>
</dbReference>
<dbReference type="InterPro" id="IPR009003">
    <property type="entry name" value="Peptidase_S1_PA"/>
</dbReference>
<evidence type="ECO:0000313" key="5">
    <source>
        <dbReference type="EMBL" id="RNA20811.1"/>
    </source>
</evidence>
<evidence type="ECO:0000256" key="1">
    <source>
        <dbReference type="ARBA" id="ARBA00023157"/>
    </source>
</evidence>
<dbReference type="Proteomes" id="UP000276133">
    <property type="component" value="Unassembled WGS sequence"/>
</dbReference>
<dbReference type="SMART" id="SM00020">
    <property type="entry name" value="Tryp_SPc"/>
    <property type="match status" value="1"/>
</dbReference>
<dbReference type="InterPro" id="IPR043504">
    <property type="entry name" value="Peptidase_S1_PA_chymotrypsin"/>
</dbReference>
<keyword evidence="3" id="KW-0720">Serine protease</keyword>
<dbReference type="FunFam" id="2.40.10.10:FF:000166">
    <property type="entry name" value="Trypsin"/>
    <property type="match status" value="1"/>
</dbReference>
<dbReference type="InterPro" id="IPR001254">
    <property type="entry name" value="Trypsin_dom"/>
</dbReference>
<dbReference type="PROSITE" id="PS50240">
    <property type="entry name" value="TRYPSIN_DOM"/>
    <property type="match status" value="1"/>
</dbReference>